<evidence type="ECO:0000256" key="1">
    <source>
        <dbReference type="ARBA" id="ARBA00001946"/>
    </source>
</evidence>
<dbReference type="EMBL" id="JBHTGQ010000024">
    <property type="protein sequence ID" value="MFC7750589.1"/>
    <property type="molecule type" value="Genomic_DNA"/>
</dbReference>
<evidence type="ECO:0000256" key="2">
    <source>
        <dbReference type="ARBA" id="ARBA00005983"/>
    </source>
</evidence>
<keyword evidence="7" id="KW-0067">ATP-binding</keyword>
<dbReference type="InterPro" id="IPR017438">
    <property type="entry name" value="ATP-NAD_kinase_N"/>
</dbReference>
<dbReference type="Gene3D" id="2.60.200.40">
    <property type="match status" value="1"/>
</dbReference>
<gene>
    <name evidence="12" type="ORF">ACFQWB_11715</name>
</gene>
<dbReference type="InterPro" id="IPR005218">
    <property type="entry name" value="Diacylglycerol/lipid_kinase"/>
</dbReference>
<evidence type="ECO:0000256" key="9">
    <source>
        <dbReference type="ARBA" id="ARBA00023209"/>
    </source>
</evidence>
<dbReference type="NCBIfam" id="TIGR00147">
    <property type="entry name" value="YegS/Rv2252/BmrU family lipid kinase"/>
    <property type="match status" value="1"/>
</dbReference>
<evidence type="ECO:0000256" key="8">
    <source>
        <dbReference type="ARBA" id="ARBA00023098"/>
    </source>
</evidence>
<organism evidence="12 13">
    <name type="scientific">Paenibacillus thermoaerophilus</name>
    <dbReference type="NCBI Taxonomy" id="1215385"/>
    <lineage>
        <taxon>Bacteria</taxon>
        <taxon>Bacillati</taxon>
        <taxon>Bacillota</taxon>
        <taxon>Bacilli</taxon>
        <taxon>Bacillales</taxon>
        <taxon>Paenibacillaceae</taxon>
        <taxon>Paenibacillus</taxon>
    </lineage>
</organism>
<evidence type="ECO:0000256" key="5">
    <source>
        <dbReference type="ARBA" id="ARBA00022741"/>
    </source>
</evidence>
<comment type="caution">
    <text evidence="12">The sequence shown here is derived from an EMBL/GenBank/DDBJ whole genome shotgun (WGS) entry which is preliminary data.</text>
</comment>
<keyword evidence="4 12" id="KW-0808">Transferase</keyword>
<evidence type="ECO:0000259" key="11">
    <source>
        <dbReference type="PROSITE" id="PS50146"/>
    </source>
</evidence>
<dbReference type="RefSeq" id="WP_138790057.1">
    <property type="nucleotide sequence ID" value="NZ_JBHTGQ010000024.1"/>
</dbReference>
<keyword evidence="3" id="KW-0444">Lipid biosynthesis</keyword>
<dbReference type="GO" id="GO:0016301">
    <property type="term" value="F:kinase activity"/>
    <property type="evidence" value="ECO:0007669"/>
    <property type="project" value="UniProtKB-KW"/>
</dbReference>
<keyword evidence="6 12" id="KW-0418">Kinase</keyword>
<dbReference type="Pfam" id="PF19279">
    <property type="entry name" value="YegS_C"/>
    <property type="match status" value="1"/>
</dbReference>
<keyword evidence="5" id="KW-0547">Nucleotide-binding</keyword>
<dbReference type="InterPro" id="IPR045540">
    <property type="entry name" value="YegS/DAGK_C"/>
</dbReference>
<evidence type="ECO:0000256" key="6">
    <source>
        <dbReference type="ARBA" id="ARBA00022777"/>
    </source>
</evidence>
<comment type="similarity">
    <text evidence="2">Belongs to the diacylglycerol/lipid kinase family.</text>
</comment>
<evidence type="ECO:0000313" key="13">
    <source>
        <dbReference type="Proteomes" id="UP001596528"/>
    </source>
</evidence>
<dbReference type="Proteomes" id="UP001596528">
    <property type="component" value="Unassembled WGS sequence"/>
</dbReference>
<evidence type="ECO:0000256" key="4">
    <source>
        <dbReference type="ARBA" id="ARBA00022679"/>
    </source>
</evidence>
<dbReference type="InterPro" id="IPR016064">
    <property type="entry name" value="NAD/diacylglycerol_kinase_sf"/>
</dbReference>
<proteinExistence type="inferred from homology"/>
<feature type="domain" description="DAGKc" evidence="11">
    <location>
        <begin position="1"/>
        <end position="141"/>
    </location>
</feature>
<protein>
    <submittedName>
        <fullName evidence="12">Diacylglycerol/lipid kinase family protein</fullName>
        <ecNumber evidence="12">2.7.1.-</ecNumber>
    </submittedName>
</protein>
<dbReference type="SUPFAM" id="SSF111331">
    <property type="entry name" value="NAD kinase/diacylglycerol kinase-like"/>
    <property type="match status" value="1"/>
</dbReference>
<dbReference type="Pfam" id="PF00781">
    <property type="entry name" value="DAGK_cat"/>
    <property type="match status" value="1"/>
</dbReference>
<evidence type="ECO:0000256" key="7">
    <source>
        <dbReference type="ARBA" id="ARBA00022840"/>
    </source>
</evidence>
<keyword evidence="13" id="KW-1185">Reference proteome</keyword>
<keyword evidence="9" id="KW-0594">Phospholipid biosynthesis</keyword>
<keyword evidence="10" id="KW-1208">Phospholipid metabolism</keyword>
<name>A0ABW2V391_9BACL</name>
<dbReference type="EC" id="2.7.1.-" evidence="12"/>
<dbReference type="InterPro" id="IPR050187">
    <property type="entry name" value="Lipid_Phosphate_FormReg"/>
</dbReference>
<dbReference type="PANTHER" id="PTHR12358">
    <property type="entry name" value="SPHINGOSINE KINASE"/>
    <property type="match status" value="1"/>
</dbReference>
<dbReference type="PROSITE" id="PS00086">
    <property type="entry name" value="CYTOCHROME_P450"/>
    <property type="match status" value="1"/>
</dbReference>
<accession>A0ABW2V391</accession>
<dbReference type="SMART" id="SM00046">
    <property type="entry name" value="DAGKc"/>
    <property type="match status" value="1"/>
</dbReference>
<keyword evidence="8" id="KW-0443">Lipid metabolism</keyword>
<dbReference type="PROSITE" id="PS50146">
    <property type="entry name" value="DAGK"/>
    <property type="match status" value="1"/>
</dbReference>
<dbReference type="InterPro" id="IPR017972">
    <property type="entry name" value="Cyt_P450_CS"/>
</dbReference>
<dbReference type="Gene3D" id="3.40.50.10330">
    <property type="entry name" value="Probable inorganic polyphosphate/atp-NAD kinase, domain 1"/>
    <property type="match status" value="1"/>
</dbReference>
<comment type="cofactor">
    <cofactor evidence="1">
        <name>Mg(2+)</name>
        <dbReference type="ChEBI" id="CHEBI:18420"/>
    </cofactor>
</comment>
<evidence type="ECO:0000313" key="12">
    <source>
        <dbReference type="EMBL" id="MFC7750589.1"/>
    </source>
</evidence>
<dbReference type="PANTHER" id="PTHR12358:SF54">
    <property type="entry name" value="SPHINGOSINE KINASE RELATED PROTEIN"/>
    <property type="match status" value="1"/>
</dbReference>
<dbReference type="InterPro" id="IPR001206">
    <property type="entry name" value="Diacylglycerol_kinase_cat_dom"/>
</dbReference>
<sequence length="317" mass="33651">MIGFIVNPASGNGRGGRVWKKLEPELKRRSVPYRAAFTECKGDAVAKTEDMLRRYSLDAVVAVGGDGTVHETVNGMERAGSRDRSGRRPPFGYVPAGSGNDYARACGIPRDPAEALDRLLRELASGREPLSADLLRLEGDGAPAAANSYGFGLDAAVAEAVNRSTGKRLLNRLGLGKLVYLFALLRALVSYRPVRASVTVDGGDTRRFEEVWLIVVANNPCFGGGMRICPGADMRDGRATVCVVSGLGRLGLLCLFPLVFAGRHVGLKSVTLLEGREIEIEAPAGMPVQADGESVRLAAGEAVRTIRVAPGAFMTLG</sequence>
<evidence type="ECO:0000256" key="3">
    <source>
        <dbReference type="ARBA" id="ARBA00022516"/>
    </source>
</evidence>
<reference evidence="13" key="1">
    <citation type="journal article" date="2019" name="Int. J. Syst. Evol. Microbiol.">
        <title>The Global Catalogue of Microorganisms (GCM) 10K type strain sequencing project: providing services to taxonomists for standard genome sequencing and annotation.</title>
        <authorList>
            <consortium name="The Broad Institute Genomics Platform"/>
            <consortium name="The Broad Institute Genome Sequencing Center for Infectious Disease"/>
            <person name="Wu L."/>
            <person name="Ma J."/>
        </authorList>
    </citation>
    <scope>NUCLEOTIDE SEQUENCE [LARGE SCALE GENOMIC DNA]</scope>
    <source>
        <strain evidence="13">JCM 18657</strain>
    </source>
</reference>
<evidence type="ECO:0000256" key="10">
    <source>
        <dbReference type="ARBA" id="ARBA00023264"/>
    </source>
</evidence>